<keyword evidence="6" id="KW-0050">Antiport</keyword>
<dbReference type="InterPro" id="IPR050222">
    <property type="entry name" value="MATE_MdtK"/>
</dbReference>
<evidence type="ECO:0000313" key="15">
    <source>
        <dbReference type="Proteomes" id="UP001549037"/>
    </source>
</evidence>
<protein>
    <recommendedName>
        <fullName evidence="4">Probable multidrug resistance protein NorM</fullName>
    </recommendedName>
    <alternativeName>
        <fullName evidence="12">Multidrug-efflux transporter</fullName>
    </alternativeName>
</protein>
<dbReference type="InterPro" id="IPR002528">
    <property type="entry name" value="MATE_fam"/>
</dbReference>
<evidence type="ECO:0000313" key="14">
    <source>
        <dbReference type="EMBL" id="MET3634214.1"/>
    </source>
</evidence>
<comment type="subcellular location">
    <subcellularLocation>
        <location evidence="2">Cell membrane</location>
        <topology evidence="2">Multi-pass membrane protein</topology>
    </subcellularLocation>
</comment>
<keyword evidence="8 13" id="KW-0812">Transmembrane</keyword>
<name>A0ABV2JEK7_9STRE</name>
<dbReference type="EMBL" id="JBEPLN010000011">
    <property type="protein sequence ID" value="MET3634214.1"/>
    <property type="molecule type" value="Genomic_DNA"/>
</dbReference>
<sequence length="449" mass="49635">MYTTESIRQKLVLFFKIFLPILVYQLANYSTAFIDTMMTGRYATSHLAGVSIGGSIWTPILTLLTGIASVLVPIVGQDFGSGKKEKIKKDFYQFIYLALGLSLVTLVLGGLFLKPLLSLLGLESLVEEVAFTYLTYLALGILPFLLFTVCRSFMDALGLTRLSMYLMLLIVPFNAGLNYLFIYGQFGFPKLGGAGAGLGTALAYWFLLGVTVLVLRYHPDLRGYDLQEKESFDWQACRSALRLGLPIGGMSFAEVGFFAIVAIFMSKFSTEVIAAHQAAINFASLMYAFPLSNSMALAIMVSFEVGAKRYDHARTYTRLGLLAGLAFVVCTLTFLYFNRAGIAALYGKDPDFIHLVTRFLTYSLLFQLSDALSAPIQGILRGYKDTRIPFVICVVSYWALCIPFGLLLDRWTDLGPYAYWIGLILGLLTCGLGLGLRLLYVEKQEIAPA</sequence>
<dbReference type="InterPro" id="IPR048279">
    <property type="entry name" value="MdtK-like"/>
</dbReference>
<evidence type="ECO:0000256" key="10">
    <source>
        <dbReference type="ARBA" id="ARBA00023065"/>
    </source>
</evidence>
<evidence type="ECO:0000256" key="1">
    <source>
        <dbReference type="ARBA" id="ARBA00003408"/>
    </source>
</evidence>
<evidence type="ECO:0000256" key="8">
    <source>
        <dbReference type="ARBA" id="ARBA00022692"/>
    </source>
</evidence>
<evidence type="ECO:0000256" key="6">
    <source>
        <dbReference type="ARBA" id="ARBA00022449"/>
    </source>
</evidence>
<feature type="transmembrane region" description="Helical" evidence="13">
    <location>
        <begin position="388"/>
        <end position="406"/>
    </location>
</feature>
<evidence type="ECO:0000256" key="9">
    <source>
        <dbReference type="ARBA" id="ARBA00022989"/>
    </source>
</evidence>
<dbReference type="RefSeq" id="WP_354368386.1">
    <property type="nucleotide sequence ID" value="NZ_JBEPLN010000011.1"/>
</dbReference>
<comment type="caution">
    <text evidence="14">The sequence shown here is derived from an EMBL/GenBank/DDBJ whole genome shotgun (WGS) entry which is preliminary data.</text>
</comment>
<feature type="transmembrane region" description="Helical" evidence="13">
    <location>
        <begin position="54"/>
        <end position="74"/>
    </location>
</feature>
<dbReference type="PANTHER" id="PTHR43298">
    <property type="entry name" value="MULTIDRUG RESISTANCE PROTEIN NORM-RELATED"/>
    <property type="match status" value="1"/>
</dbReference>
<evidence type="ECO:0000256" key="12">
    <source>
        <dbReference type="ARBA" id="ARBA00031636"/>
    </source>
</evidence>
<organism evidence="14 15">
    <name type="scientific">Streptococcus porcorum</name>
    <dbReference type="NCBI Taxonomy" id="701526"/>
    <lineage>
        <taxon>Bacteria</taxon>
        <taxon>Bacillati</taxon>
        <taxon>Bacillota</taxon>
        <taxon>Bacilli</taxon>
        <taxon>Lactobacillales</taxon>
        <taxon>Streptococcaceae</taxon>
        <taxon>Streptococcus</taxon>
    </lineage>
</organism>
<feature type="transmembrane region" description="Helical" evidence="13">
    <location>
        <begin position="133"/>
        <end position="150"/>
    </location>
</feature>
<comment type="function">
    <text evidence="1">Multidrug efflux pump.</text>
</comment>
<evidence type="ECO:0000256" key="2">
    <source>
        <dbReference type="ARBA" id="ARBA00004651"/>
    </source>
</evidence>
<comment type="similarity">
    <text evidence="3">Belongs to the multi antimicrobial extrusion (MATE) (TC 2.A.66.1) family.</text>
</comment>
<proteinExistence type="inferred from homology"/>
<dbReference type="PANTHER" id="PTHR43298:SF2">
    <property type="entry name" value="FMN_FAD EXPORTER YEEO-RELATED"/>
    <property type="match status" value="1"/>
</dbReference>
<evidence type="ECO:0000256" key="11">
    <source>
        <dbReference type="ARBA" id="ARBA00023136"/>
    </source>
</evidence>
<keyword evidence="5" id="KW-0813">Transport</keyword>
<keyword evidence="11 13" id="KW-0472">Membrane</keyword>
<accession>A0ABV2JEK7</accession>
<feature type="transmembrane region" description="Helical" evidence="13">
    <location>
        <begin position="418"/>
        <end position="440"/>
    </location>
</feature>
<dbReference type="Proteomes" id="UP001549037">
    <property type="component" value="Unassembled WGS sequence"/>
</dbReference>
<feature type="transmembrane region" description="Helical" evidence="13">
    <location>
        <begin position="162"/>
        <end position="182"/>
    </location>
</feature>
<feature type="transmembrane region" description="Helical" evidence="13">
    <location>
        <begin position="240"/>
        <end position="265"/>
    </location>
</feature>
<evidence type="ECO:0000256" key="13">
    <source>
        <dbReference type="SAM" id="Phobius"/>
    </source>
</evidence>
<keyword evidence="9 13" id="KW-1133">Transmembrane helix</keyword>
<evidence type="ECO:0000256" key="5">
    <source>
        <dbReference type="ARBA" id="ARBA00022448"/>
    </source>
</evidence>
<gene>
    <name evidence="14" type="ORF">ABID28_000851</name>
</gene>
<evidence type="ECO:0000256" key="4">
    <source>
        <dbReference type="ARBA" id="ARBA00020268"/>
    </source>
</evidence>
<dbReference type="PIRSF" id="PIRSF006603">
    <property type="entry name" value="DinF"/>
    <property type="match status" value="1"/>
</dbReference>
<evidence type="ECO:0000256" key="7">
    <source>
        <dbReference type="ARBA" id="ARBA00022475"/>
    </source>
</evidence>
<feature type="transmembrane region" description="Helical" evidence="13">
    <location>
        <begin position="285"/>
        <end position="307"/>
    </location>
</feature>
<feature type="transmembrane region" description="Helical" evidence="13">
    <location>
        <begin position="94"/>
        <end position="113"/>
    </location>
</feature>
<feature type="transmembrane region" description="Helical" evidence="13">
    <location>
        <begin position="319"/>
        <end position="339"/>
    </location>
</feature>
<feature type="transmembrane region" description="Helical" evidence="13">
    <location>
        <begin position="202"/>
        <end position="219"/>
    </location>
</feature>
<evidence type="ECO:0000256" key="3">
    <source>
        <dbReference type="ARBA" id="ARBA00010199"/>
    </source>
</evidence>
<keyword evidence="7" id="KW-1003">Cell membrane</keyword>
<feature type="transmembrane region" description="Helical" evidence="13">
    <location>
        <begin position="12"/>
        <end position="34"/>
    </location>
</feature>
<keyword evidence="10" id="KW-0406">Ion transport</keyword>
<dbReference type="Pfam" id="PF01554">
    <property type="entry name" value="MatE"/>
    <property type="match status" value="2"/>
</dbReference>
<dbReference type="NCBIfam" id="TIGR00797">
    <property type="entry name" value="matE"/>
    <property type="match status" value="1"/>
</dbReference>
<feature type="transmembrane region" description="Helical" evidence="13">
    <location>
        <begin position="359"/>
        <end position="376"/>
    </location>
</feature>
<keyword evidence="15" id="KW-1185">Reference proteome</keyword>
<reference evidence="14 15" key="1">
    <citation type="submission" date="2024-06" db="EMBL/GenBank/DDBJ databases">
        <title>Genomic Encyclopedia of Type Strains, Phase IV (KMG-IV): sequencing the most valuable type-strain genomes for metagenomic binning, comparative biology and taxonomic classification.</title>
        <authorList>
            <person name="Goeker M."/>
        </authorList>
    </citation>
    <scope>NUCLEOTIDE SEQUENCE [LARGE SCALE GENOMIC DNA]</scope>
    <source>
        <strain evidence="14 15">DSM 28302</strain>
    </source>
</reference>
<dbReference type="CDD" id="cd13131">
    <property type="entry name" value="MATE_NorM_like"/>
    <property type="match status" value="1"/>
</dbReference>